<protein>
    <submittedName>
        <fullName evidence="2">Uncharacterized protein</fullName>
    </submittedName>
</protein>
<reference evidence="2" key="2">
    <citation type="submission" date="2019-07" db="EMBL/GenBank/DDBJ databases">
        <authorList>
            <person name="Yang Y."/>
            <person name="Bocs S."/>
            <person name="Baudouin L."/>
        </authorList>
    </citation>
    <scope>NUCLEOTIDE SEQUENCE</scope>
    <source>
        <tissue evidence="2">Spear leaf of Hainan Tall coconut</tissue>
    </source>
</reference>
<proteinExistence type="predicted"/>
<feature type="compositionally biased region" description="Basic and acidic residues" evidence="1">
    <location>
        <begin position="58"/>
        <end position="82"/>
    </location>
</feature>
<reference evidence="2" key="1">
    <citation type="journal article" date="2017" name="Gigascience">
        <title>The genome draft of coconut (Cocos nucifera).</title>
        <authorList>
            <person name="Xiao Y."/>
            <person name="Xu P."/>
            <person name="Fan H."/>
            <person name="Baudouin L."/>
            <person name="Xia W."/>
            <person name="Bocs S."/>
            <person name="Xu J."/>
            <person name="Li Q."/>
            <person name="Guo A."/>
            <person name="Zhou L."/>
            <person name="Li J."/>
            <person name="Wu Y."/>
            <person name="Ma Z."/>
            <person name="Armero A."/>
            <person name="Issali A.E."/>
            <person name="Liu N."/>
            <person name="Peng M."/>
            <person name="Yang Y."/>
        </authorList>
    </citation>
    <scope>NUCLEOTIDE SEQUENCE</scope>
    <source>
        <tissue evidence="2">Spear leaf of Hainan Tall coconut</tissue>
    </source>
</reference>
<sequence>MAGLLLLRRRRAGQSCHHSLANLPEPLTTRSGSFRPVGEALALLVEGPKPDVAADSGTESRREGGWGHHCRIGSDPDGHRSPTGDWFHPGRRSLTGGFFFFIIGSPKGWKV</sequence>
<gene>
    <name evidence="2" type="ORF">COCNU_06G015700</name>
</gene>
<name>A0A8K0ICJ3_COCNU</name>
<evidence type="ECO:0000256" key="1">
    <source>
        <dbReference type="SAM" id="MobiDB-lite"/>
    </source>
</evidence>
<organism evidence="2 3">
    <name type="scientific">Cocos nucifera</name>
    <name type="common">Coconut palm</name>
    <dbReference type="NCBI Taxonomy" id="13894"/>
    <lineage>
        <taxon>Eukaryota</taxon>
        <taxon>Viridiplantae</taxon>
        <taxon>Streptophyta</taxon>
        <taxon>Embryophyta</taxon>
        <taxon>Tracheophyta</taxon>
        <taxon>Spermatophyta</taxon>
        <taxon>Magnoliopsida</taxon>
        <taxon>Liliopsida</taxon>
        <taxon>Arecaceae</taxon>
        <taxon>Arecoideae</taxon>
        <taxon>Cocoseae</taxon>
        <taxon>Attaleinae</taxon>
        <taxon>Cocos</taxon>
    </lineage>
</organism>
<feature type="region of interest" description="Disordered" evidence="1">
    <location>
        <begin position="48"/>
        <end position="86"/>
    </location>
</feature>
<dbReference type="Proteomes" id="UP000797356">
    <property type="component" value="Chromosome 6"/>
</dbReference>
<keyword evidence="3" id="KW-1185">Reference proteome</keyword>
<accession>A0A8K0ICJ3</accession>
<evidence type="ECO:0000313" key="3">
    <source>
        <dbReference type="Proteomes" id="UP000797356"/>
    </source>
</evidence>
<evidence type="ECO:0000313" key="2">
    <source>
        <dbReference type="EMBL" id="KAG1347741.1"/>
    </source>
</evidence>
<comment type="caution">
    <text evidence="2">The sequence shown here is derived from an EMBL/GenBank/DDBJ whole genome shotgun (WGS) entry which is preliminary data.</text>
</comment>
<dbReference type="AlphaFoldDB" id="A0A8K0ICJ3"/>
<dbReference type="EMBL" id="CM017877">
    <property type="protein sequence ID" value="KAG1347741.1"/>
    <property type="molecule type" value="Genomic_DNA"/>
</dbReference>